<evidence type="ECO:0000313" key="2">
    <source>
        <dbReference type="Proteomes" id="UP000679725"/>
    </source>
</evidence>
<protein>
    <submittedName>
        <fullName evidence="1">Uncharacterized protein</fullName>
    </submittedName>
</protein>
<comment type="caution">
    <text evidence="1">The sequence shown here is derived from an EMBL/GenBank/DDBJ whole genome shotgun (WGS) entry which is preliminary data.</text>
</comment>
<organism evidence="1 2">
    <name type="scientific">Dyadobacter linearis</name>
    <dbReference type="NCBI Taxonomy" id="2823330"/>
    <lineage>
        <taxon>Bacteria</taxon>
        <taxon>Pseudomonadati</taxon>
        <taxon>Bacteroidota</taxon>
        <taxon>Cytophagia</taxon>
        <taxon>Cytophagales</taxon>
        <taxon>Spirosomataceae</taxon>
        <taxon>Dyadobacter</taxon>
    </lineage>
</organism>
<gene>
    <name evidence="1" type="ORF">DYBT9623_05542</name>
</gene>
<reference evidence="1 2" key="1">
    <citation type="submission" date="2021-04" db="EMBL/GenBank/DDBJ databases">
        <authorList>
            <person name="Rodrigo-Torres L."/>
            <person name="Arahal R. D."/>
            <person name="Lucena T."/>
        </authorList>
    </citation>
    <scope>NUCLEOTIDE SEQUENCE [LARGE SCALE GENOMIC DNA]</scope>
    <source>
        <strain evidence="1 2">CECT 9623</strain>
    </source>
</reference>
<keyword evidence="2" id="KW-1185">Reference proteome</keyword>
<evidence type="ECO:0000313" key="1">
    <source>
        <dbReference type="EMBL" id="CAG5075009.1"/>
    </source>
</evidence>
<proteinExistence type="predicted"/>
<name>A0ABM8UZ32_9BACT</name>
<accession>A0ABM8UZ32</accession>
<sequence length="86" mass="9747">MNVVQCEHIDVVIGNLVRFFRLPAHDAVVLGYADVGSRPVENFQDIDQKMDFRGWPNTNETLSESGQRLVWSQPVHVVDPVEGQKD</sequence>
<dbReference type="Proteomes" id="UP000679725">
    <property type="component" value="Unassembled WGS sequence"/>
</dbReference>
<dbReference type="EMBL" id="CAJRAU010000016">
    <property type="protein sequence ID" value="CAG5075009.1"/>
    <property type="molecule type" value="Genomic_DNA"/>
</dbReference>